<feature type="transmembrane region" description="Helical" evidence="9">
    <location>
        <begin position="6"/>
        <end position="25"/>
    </location>
</feature>
<comment type="caution">
    <text evidence="11">The sequence shown here is derived from an EMBL/GenBank/DDBJ whole genome shotgun (WGS) entry which is preliminary data.</text>
</comment>
<comment type="similarity">
    <text evidence="2">Belongs to the G-protein coupled receptor 1 family.</text>
</comment>
<keyword evidence="5" id="KW-0297">G-protein coupled receptor</keyword>
<keyword evidence="3 9" id="KW-0812">Transmembrane</keyword>
<comment type="subcellular location">
    <subcellularLocation>
        <location evidence="1">Membrane</location>
        <topology evidence="1">Multi-pass membrane protein</topology>
    </subcellularLocation>
</comment>
<keyword evidence="11" id="KW-0527">Neuropeptide</keyword>
<dbReference type="Pfam" id="PF00001">
    <property type="entry name" value="7tm_1"/>
    <property type="match status" value="1"/>
</dbReference>
<evidence type="ECO:0000256" key="4">
    <source>
        <dbReference type="ARBA" id="ARBA00022989"/>
    </source>
</evidence>
<dbReference type="EMBL" id="MUJZ01008827">
    <property type="protein sequence ID" value="OTF82358.1"/>
    <property type="molecule type" value="Genomic_DNA"/>
</dbReference>
<accession>A0A1Y3BQX5</accession>
<sequence>MFGITTTALQFVIPFLIITFCYVKICAKLSDRARTIPGNVSARREEQERERTRKTNGMLISMVVIFVISWLPLNMVNLLADFYEEASRWRNQRAIFLISHAIAMSSTCYNPFLYAWLNENFRKEFKEVLPCFVRGSKANHSSGIGGGDAGGGTL</sequence>
<dbReference type="Gene3D" id="1.20.1070.10">
    <property type="entry name" value="Rhodopsin 7-helix transmembrane proteins"/>
    <property type="match status" value="1"/>
</dbReference>
<evidence type="ECO:0000256" key="8">
    <source>
        <dbReference type="ARBA" id="ARBA00023224"/>
    </source>
</evidence>
<feature type="domain" description="G-protein coupled receptors family 1 profile" evidence="10">
    <location>
        <begin position="1"/>
        <end position="114"/>
    </location>
</feature>
<evidence type="ECO:0000256" key="2">
    <source>
        <dbReference type="ARBA" id="ARBA00010663"/>
    </source>
</evidence>
<dbReference type="GO" id="GO:0043005">
    <property type="term" value="C:neuron projection"/>
    <property type="evidence" value="ECO:0007669"/>
    <property type="project" value="TreeGrafter"/>
</dbReference>
<keyword evidence="6 9" id="KW-0472">Membrane</keyword>
<dbReference type="SUPFAM" id="SSF81321">
    <property type="entry name" value="Family A G protein-coupled receptor-like"/>
    <property type="match status" value="1"/>
</dbReference>
<dbReference type="OrthoDB" id="9046662at2759"/>
<proteinExistence type="inferred from homology"/>
<dbReference type="PANTHER" id="PTHR24235">
    <property type="entry name" value="NEUROPEPTIDE Y RECEPTOR"/>
    <property type="match status" value="1"/>
</dbReference>
<evidence type="ECO:0000256" key="6">
    <source>
        <dbReference type="ARBA" id="ARBA00023136"/>
    </source>
</evidence>
<evidence type="ECO:0000313" key="11">
    <source>
        <dbReference type="EMBL" id="OTF82358.1"/>
    </source>
</evidence>
<dbReference type="Proteomes" id="UP000194236">
    <property type="component" value="Unassembled WGS sequence"/>
</dbReference>
<keyword evidence="4 9" id="KW-1133">Transmembrane helix</keyword>
<evidence type="ECO:0000256" key="7">
    <source>
        <dbReference type="ARBA" id="ARBA00023170"/>
    </source>
</evidence>
<evidence type="ECO:0000256" key="1">
    <source>
        <dbReference type="ARBA" id="ARBA00004141"/>
    </source>
</evidence>
<dbReference type="GO" id="GO:0008188">
    <property type="term" value="F:neuropeptide receptor activity"/>
    <property type="evidence" value="ECO:0007669"/>
    <property type="project" value="TreeGrafter"/>
</dbReference>
<evidence type="ECO:0000313" key="12">
    <source>
        <dbReference type="Proteomes" id="UP000194236"/>
    </source>
</evidence>
<organism evidence="11 12">
    <name type="scientific">Euroglyphus maynei</name>
    <name type="common">Mayne's house dust mite</name>
    <dbReference type="NCBI Taxonomy" id="6958"/>
    <lineage>
        <taxon>Eukaryota</taxon>
        <taxon>Metazoa</taxon>
        <taxon>Ecdysozoa</taxon>
        <taxon>Arthropoda</taxon>
        <taxon>Chelicerata</taxon>
        <taxon>Arachnida</taxon>
        <taxon>Acari</taxon>
        <taxon>Acariformes</taxon>
        <taxon>Sarcoptiformes</taxon>
        <taxon>Astigmata</taxon>
        <taxon>Psoroptidia</taxon>
        <taxon>Analgoidea</taxon>
        <taxon>Pyroglyphidae</taxon>
        <taxon>Pyroglyphinae</taxon>
        <taxon>Euroglyphus</taxon>
    </lineage>
</organism>
<keyword evidence="7" id="KW-0675">Receptor</keyword>
<name>A0A1Y3BQX5_EURMA</name>
<keyword evidence="12" id="KW-1185">Reference proteome</keyword>
<dbReference type="PROSITE" id="PS50262">
    <property type="entry name" value="G_PROTEIN_RECEP_F1_2"/>
    <property type="match status" value="1"/>
</dbReference>
<dbReference type="PANTHER" id="PTHR24235:SF29">
    <property type="entry name" value="GH23382P"/>
    <property type="match status" value="1"/>
</dbReference>
<dbReference type="PRINTS" id="PR00237">
    <property type="entry name" value="GPCRRHODOPSN"/>
</dbReference>
<dbReference type="InterPro" id="IPR017452">
    <property type="entry name" value="GPCR_Rhodpsn_7TM"/>
</dbReference>
<feature type="transmembrane region" description="Helical" evidence="9">
    <location>
        <begin position="95"/>
        <end position="117"/>
    </location>
</feature>
<protein>
    <submittedName>
        <fullName evidence="11">GPCR Neuropeptide Y-like protein</fullName>
    </submittedName>
</protein>
<keyword evidence="8" id="KW-0807">Transducer</keyword>
<dbReference type="InterPro" id="IPR000276">
    <property type="entry name" value="GPCR_Rhodpsn"/>
</dbReference>
<reference evidence="11 12" key="1">
    <citation type="submission" date="2017-03" db="EMBL/GenBank/DDBJ databases">
        <title>Genome Survey of Euroglyphus maynei.</title>
        <authorList>
            <person name="Arlian L.G."/>
            <person name="Morgan M.S."/>
            <person name="Rider S.D."/>
        </authorList>
    </citation>
    <scope>NUCLEOTIDE SEQUENCE [LARGE SCALE GENOMIC DNA]</scope>
    <source>
        <strain evidence="11">Arlian Lab</strain>
        <tissue evidence="11">Whole body</tissue>
    </source>
</reference>
<feature type="non-terminal residue" evidence="11">
    <location>
        <position position="154"/>
    </location>
</feature>
<evidence type="ECO:0000256" key="9">
    <source>
        <dbReference type="SAM" id="Phobius"/>
    </source>
</evidence>
<evidence type="ECO:0000256" key="5">
    <source>
        <dbReference type="ARBA" id="ARBA00023040"/>
    </source>
</evidence>
<evidence type="ECO:0000259" key="10">
    <source>
        <dbReference type="PROSITE" id="PS50262"/>
    </source>
</evidence>
<dbReference type="AlphaFoldDB" id="A0A1Y3BQX5"/>
<dbReference type="GO" id="GO:0042923">
    <property type="term" value="F:neuropeptide binding"/>
    <property type="evidence" value="ECO:0007669"/>
    <property type="project" value="TreeGrafter"/>
</dbReference>
<dbReference type="GO" id="GO:0005886">
    <property type="term" value="C:plasma membrane"/>
    <property type="evidence" value="ECO:0007669"/>
    <property type="project" value="TreeGrafter"/>
</dbReference>
<gene>
    <name evidence="11" type="ORF">BLA29_012173</name>
</gene>
<evidence type="ECO:0000256" key="3">
    <source>
        <dbReference type="ARBA" id="ARBA00022692"/>
    </source>
</evidence>
<feature type="transmembrane region" description="Helical" evidence="9">
    <location>
        <begin position="57"/>
        <end position="75"/>
    </location>
</feature>